<dbReference type="RefSeq" id="WP_312914268.1">
    <property type="nucleotide sequence ID" value="NZ_SPMZ01000016.1"/>
</dbReference>
<dbReference type="Gene3D" id="3.10.380.10">
    <property type="entry name" value="Colicin E3-like ribonuclease domain"/>
    <property type="match status" value="1"/>
</dbReference>
<dbReference type="Pfam" id="PF09000">
    <property type="entry name" value="Cytotoxic"/>
    <property type="match status" value="1"/>
</dbReference>
<proteinExistence type="predicted"/>
<dbReference type="InterPro" id="IPR036725">
    <property type="entry name" value="ColE3_ribonuclease_sf"/>
</dbReference>
<organism evidence="2 3">
    <name type="scientific">Candidatus Competibacter phosphatis</name>
    <dbReference type="NCBI Taxonomy" id="221280"/>
    <lineage>
        <taxon>Bacteria</taxon>
        <taxon>Pseudomonadati</taxon>
        <taxon>Pseudomonadota</taxon>
        <taxon>Gammaproteobacteria</taxon>
        <taxon>Candidatus Competibacteraceae</taxon>
        <taxon>Candidatus Competibacter</taxon>
    </lineage>
</organism>
<evidence type="ECO:0000313" key="3">
    <source>
        <dbReference type="Proteomes" id="UP000760480"/>
    </source>
</evidence>
<sequence>MPIPIPRPSFLDSCELLGAFNGERRWRSKDGDRLYTWDSLHGEIEVFNKRGKHLGVIDAIHGRLIKEPVRGRKIDV</sequence>
<protein>
    <recommendedName>
        <fullName evidence="1">Colicin E3-like ribonuclease domain-containing protein</fullName>
    </recommendedName>
</protein>
<comment type="caution">
    <text evidence="2">The sequence shown here is derived from an EMBL/GenBank/DDBJ whole genome shotgun (WGS) entry which is preliminary data.</text>
</comment>
<feature type="domain" description="Colicin E3-like ribonuclease" evidence="1">
    <location>
        <begin position="24"/>
        <end position="74"/>
    </location>
</feature>
<keyword evidence="3" id="KW-1185">Reference proteome</keyword>
<dbReference type="Proteomes" id="UP000760480">
    <property type="component" value="Unassembled WGS sequence"/>
</dbReference>
<dbReference type="EMBL" id="SPMZ01000016">
    <property type="protein sequence ID" value="NMQ18868.1"/>
    <property type="molecule type" value="Genomic_DNA"/>
</dbReference>
<dbReference type="SUPFAM" id="SSF63840">
    <property type="entry name" value="Ribonuclease domain of colicin E3"/>
    <property type="match status" value="1"/>
</dbReference>
<evidence type="ECO:0000259" key="1">
    <source>
        <dbReference type="Pfam" id="PF09000"/>
    </source>
</evidence>
<name>A0ABX1THL8_9GAMM</name>
<evidence type="ECO:0000313" key="2">
    <source>
        <dbReference type="EMBL" id="NMQ18868.1"/>
    </source>
</evidence>
<accession>A0ABX1THL8</accession>
<gene>
    <name evidence="2" type="ORF">E4P82_06390</name>
</gene>
<dbReference type="InterPro" id="IPR009105">
    <property type="entry name" value="Colicin_E3_ribonuclease"/>
</dbReference>
<reference evidence="2 3" key="1">
    <citation type="submission" date="2019-03" db="EMBL/GenBank/DDBJ databases">
        <title>Metabolic reconstructions from genomes of highly enriched 'Candidatus Accumulibacter' and 'Candidatus Competibacter' bioreactor populations.</title>
        <authorList>
            <person name="Annavajhala M.K."/>
            <person name="Welles L."/>
            <person name="Abbas B."/>
            <person name="Sorokin D."/>
            <person name="Park H."/>
            <person name="Van Loosdrecht M."/>
            <person name="Chandran K."/>
        </authorList>
    </citation>
    <scope>NUCLEOTIDE SEQUENCE [LARGE SCALE GENOMIC DNA]</scope>
    <source>
        <strain evidence="2 3">SBR_G</strain>
    </source>
</reference>